<dbReference type="GO" id="GO:0005634">
    <property type="term" value="C:nucleus"/>
    <property type="evidence" value="ECO:0007669"/>
    <property type="project" value="UniProtKB-SubCell"/>
</dbReference>
<reference evidence="12 13" key="1">
    <citation type="journal article" date="2017" name="Nature">
        <title>The Apostasia genome and the evolution of orchids.</title>
        <authorList>
            <person name="Zhang G.Q."/>
            <person name="Liu K.W."/>
            <person name="Li Z."/>
            <person name="Lohaus R."/>
            <person name="Hsiao Y.Y."/>
            <person name="Niu S.C."/>
            <person name="Wang J.Y."/>
            <person name="Lin Y.C."/>
            <person name="Xu Q."/>
            <person name="Chen L.J."/>
            <person name="Yoshida K."/>
            <person name="Fujiwara S."/>
            <person name="Wang Z.W."/>
            <person name="Zhang Y.Q."/>
            <person name="Mitsuda N."/>
            <person name="Wang M."/>
            <person name="Liu G.H."/>
            <person name="Pecoraro L."/>
            <person name="Huang H.X."/>
            <person name="Xiao X.J."/>
            <person name="Lin M."/>
            <person name="Wu X.Y."/>
            <person name="Wu W.L."/>
            <person name="Chen Y.Y."/>
            <person name="Chang S.B."/>
            <person name="Sakamoto S."/>
            <person name="Ohme-Takagi M."/>
            <person name="Yagi M."/>
            <person name="Zeng S.J."/>
            <person name="Shen C.Y."/>
            <person name="Yeh C.M."/>
            <person name="Luo Y.B."/>
            <person name="Tsai W.C."/>
            <person name="Van de Peer Y."/>
            <person name="Liu Z.J."/>
        </authorList>
    </citation>
    <scope>NUCLEOTIDE SEQUENCE [LARGE SCALE GENOMIC DNA]</scope>
    <source>
        <strain evidence="13">cv. Shenzhen</strain>
        <tissue evidence="12">Stem</tissue>
    </source>
</reference>
<comment type="subcellular location">
    <subcellularLocation>
        <location evidence="8 9">Nucleus</location>
    </subcellularLocation>
</comment>
<feature type="domain" description="Dof-type" evidence="11">
    <location>
        <begin position="39"/>
        <end position="93"/>
    </location>
</feature>
<keyword evidence="3 9" id="KW-0862">Zinc</keyword>
<dbReference type="InterPro" id="IPR003851">
    <property type="entry name" value="Znf_Dof"/>
</dbReference>
<dbReference type="GO" id="GO:0003677">
    <property type="term" value="F:DNA binding"/>
    <property type="evidence" value="ECO:0007669"/>
    <property type="project" value="UniProtKB-UniRule"/>
</dbReference>
<dbReference type="PROSITE" id="PS50884">
    <property type="entry name" value="ZF_DOF_2"/>
    <property type="match status" value="1"/>
</dbReference>
<keyword evidence="6 9" id="KW-0804">Transcription</keyword>
<keyword evidence="13" id="KW-1185">Reference proteome</keyword>
<dbReference type="GO" id="GO:0008270">
    <property type="term" value="F:zinc ion binding"/>
    <property type="evidence" value="ECO:0007669"/>
    <property type="project" value="UniProtKB-KW"/>
</dbReference>
<keyword evidence="4 9" id="KW-0805">Transcription regulation</keyword>
<evidence type="ECO:0000256" key="1">
    <source>
        <dbReference type="ARBA" id="ARBA00022723"/>
    </source>
</evidence>
<dbReference type="PROSITE" id="PS01361">
    <property type="entry name" value="ZF_DOF_1"/>
    <property type="match status" value="1"/>
</dbReference>
<dbReference type="Pfam" id="PF02701">
    <property type="entry name" value="Zn_ribbon_Dof"/>
    <property type="match status" value="1"/>
</dbReference>
<evidence type="ECO:0000313" key="12">
    <source>
        <dbReference type="EMBL" id="PKA54319.1"/>
    </source>
</evidence>
<evidence type="ECO:0000313" key="13">
    <source>
        <dbReference type="Proteomes" id="UP000236161"/>
    </source>
</evidence>
<accession>A0A2I0AFI2</accession>
<evidence type="ECO:0000256" key="3">
    <source>
        <dbReference type="ARBA" id="ARBA00022833"/>
    </source>
</evidence>
<feature type="compositionally biased region" description="Basic and acidic residues" evidence="10">
    <location>
        <begin position="35"/>
        <end position="44"/>
    </location>
</feature>
<keyword evidence="2 8" id="KW-0863">Zinc-finger</keyword>
<feature type="compositionally biased region" description="Basic and acidic residues" evidence="10">
    <location>
        <begin position="1"/>
        <end position="17"/>
    </location>
</feature>
<evidence type="ECO:0000256" key="8">
    <source>
        <dbReference type="PROSITE-ProRule" id="PRU00071"/>
    </source>
</evidence>
<evidence type="ECO:0000256" key="9">
    <source>
        <dbReference type="RuleBase" id="RU369094"/>
    </source>
</evidence>
<dbReference type="InterPro" id="IPR045174">
    <property type="entry name" value="Dof"/>
</dbReference>
<evidence type="ECO:0000256" key="7">
    <source>
        <dbReference type="ARBA" id="ARBA00023242"/>
    </source>
</evidence>
<dbReference type="GO" id="GO:0003700">
    <property type="term" value="F:DNA-binding transcription factor activity"/>
    <property type="evidence" value="ECO:0007669"/>
    <property type="project" value="UniProtKB-UniRule"/>
</dbReference>
<feature type="region of interest" description="Disordered" evidence="10">
    <location>
        <begin position="1"/>
        <end position="44"/>
    </location>
</feature>
<dbReference type="OrthoDB" id="1927254at2759"/>
<dbReference type="EMBL" id="KZ451982">
    <property type="protein sequence ID" value="PKA54319.1"/>
    <property type="molecule type" value="Genomic_DNA"/>
</dbReference>
<keyword evidence="7 8" id="KW-0539">Nucleus</keyword>
<organism evidence="12 13">
    <name type="scientific">Apostasia shenzhenica</name>
    <dbReference type="NCBI Taxonomy" id="1088818"/>
    <lineage>
        <taxon>Eukaryota</taxon>
        <taxon>Viridiplantae</taxon>
        <taxon>Streptophyta</taxon>
        <taxon>Embryophyta</taxon>
        <taxon>Tracheophyta</taxon>
        <taxon>Spermatophyta</taxon>
        <taxon>Magnoliopsida</taxon>
        <taxon>Liliopsida</taxon>
        <taxon>Asparagales</taxon>
        <taxon>Orchidaceae</taxon>
        <taxon>Apostasioideae</taxon>
        <taxon>Apostasia</taxon>
    </lineage>
</organism>
<evidence type="ECO:0000256" key="6">
    <source>
        <dbReference type="ARBA" id="ARBA00023163"/>
    </source>
</evidence>
<evidence type="ECO:0000256" key="10">
    <source>
        <dbReference type="SAM" id="MobiDB-lite"/>
    </source>
</evidence>
<evidence type="ECO:0000259" key="11">
    <source>
        <dbReference type="PROSITE" id="PS50884"/>
    </source>
</evidence>
<proteinExistence type="predicted"/>
<name>A0A2I0AFI2_9ASPA</name>
<dbReference type="PANTHER" id="PTHR31992:SF204">
    <property type="entry name" value="DOF ZINC FINGER PROTEIN"/>
    <property type="match status" value="1"/>
</dbReference>
<dbReference type="PANTHER" id="PTHR31992">
    <property type="entry name" value="DOF ZINC FINGER PROTEIN DOF1.4-RELATED"/>
    <property type="match status" value="1"/>
</dbReference>
<dbReference type="AlphaFoldDB" id="A0A2I0AFI2"/>
<evidence type="ECO:0000256" key="5">
    <source>
        <dbReference type="ARBA" id="ARBA00023125"/>
    </source>
</evidence>
<evidence type="ECO:0000256" key="2">
    <source>
        <dbReference type="ARBA" id="ARBA00022771"/>
    </source>
</evidence>
<protein>
    <recommendedName>
        <fullName evidence="9">Dof zinc finger protein</fullName>
    </recommendedName>
</protein>
<gene>
    <name evidence="12" type="primary">DOF3.4</name>
    <name evidence="12" type="ORF">AXF42_Ash000152</name>
</gene>
<comment type="function">
    <text evidence="9">Transcription factor that binds specifically to a 5'-AA[AG]G-3' consensus core sequence.</text>
</comment>
<sequence>MPLESKETAGKERRKQGFPDGPPAPVAQAAAVAADQKREPCPRCSSRDTKFCYYNNYNVSQPRHFCRACRRHWTLGGTLRNIPVGGASRKLRRLNPYTKSGPASAHPFPPVVLADAPRPTASTAAAFPAEYFSLCDRLIDEGTVFGVGLGTLPWSPAMLADEMFGGMGDGWLTENCFGGEWYDVPAVNTAAWRELAMGSPADGLVGAICAPASKF</sequence>
<dbReference type="STRING" id="1088818.A0A2I0AFI2"/>
<keyword evidence="1 9" id="KW-0479">Metal-binding</keyword>
<evidence type="ECO:0000256" key="4">
    <source>
        <dbReference type="ARBA" id="ARBA00023015"/>
    </source>
</evidence>
<keyword evidence="5 8" id="KW-0238">DNA-binding</keyword>
<dbReference type="Proteomes" id="UP000236161">
    <property type="component" value="Unassembled WGS sequence"/>
</dbReference>